<evidence type="ECO:0000313" key="3">
    <source>
        <dbReference type="EMBL" id="EQD68048.1"/>
    </source>
</evidence>
<dbReference type="EMBL" id="AUZY01003624">
    <property type="protein sequence ID" value="EQD68048.1"/>
    <property type="molecule type" value="Genomic_DNA"/>
</dbReference>
<dbReference type="Pfam" id="PF18090">
    <property type="entry name" value="SoPB_HTH"/>
    <property type="match status" value="1"/>
</dbReference>
<dbReference type="Gene3D" id="3.90.1530.10">
    <property type="entry name" value="Conserved hypothetical protein from pyrococcus furiosus pfu- 392566-001, ParB domain"/>
    <property type="match status" value="1"/>
</dbReference>
<dbReference type="SUPFAM" id="SSF110849">
    <property type="entry name" value="ParB/Sulfiredoxin"/>
    <property type="match status" value="1"/>
</dbReference>
<evidence type="ECO:0000259" key="2">
    <source>
        <dbReference type="SMART" id="SM00470"/>
    </source>
</evidence>
<dbReference type="InterPro" id="IPR037972">
    <property type="entry name" value="RepB_N"/>
</dbReference>
<dbReference type="PANTHER" id="PTHR33375">
    <property type="entry name" value="CHROMOSOME-PARTITIONING PROTEIN PARB-RELATED"/>
    <property type="match status" value="1"/>
</dbReference>
<evidence type="ECO:0000256" key="1">
    <source>
        <dbReference type="SAM" id="MobiDB-lite"/>
    </source>
</evidence>
<dbReference type="GO" id="GO:0003677">
    <property type="term" value="F:DNA binding"/>
    <property type="evidence" value="ECO:0007669"/>
    <property type="project" value="InterPro"/>
</dbReference>
<dbReference type="InterPro" id="IPR050336">
    <property type="entry name" value="Chromosome_partition/occlusion"/>
</dbReference>
<dbReference type="NCBIfam" id="TIGR00180">
    <property type="entry name" value="parB_part"/>
    <property type="match status" value="1"/>
</dbReference>
<dbReference type="InterPro" id="IPR004437">
    <property type="entry name" value="ParB/RepB/Spo0J"/>
</dbReference>
<dbReference type="AlphaFoldDB" id="T1BHF0"/>
<dbReference type="SUPFAM" id="SSF109709">
    <property type="entry name" value="KorB DNA-binding domain-like"/>
    <property type="match status" value="1"/>
</dbReference>
<dbReference type="InterPro" id="IPR040873">
    <property type="entry name" value="SoPB_HTH"/>
</dbReference>
<name>T1BHF0_9ZZZZ</name>
<dbReference type="InterPro" id="IPR003115">
    <property type="entry name" value="ParB_N"/>
</dbReference>
<reference evidence="3" key="1">
    <citation type="submission" date="2013-08" db="EMBL/GenBank/DDBJ databases">
        <authorList>
            <person name="Mendez C."/>
            <person name="Richter M."/>
            <person name="Ferrer M."/>
            <person name="Sanchez J."/>
        </authorList>
    </citation>
    <scope>NUCLEOTIDE SEQUENCE</scope>
</reference>
<organism evidence="3">
    <name type="scientific">mine drainage metagenome</name>
    <dbReference type="NCBI Taxonomy" id="410659"/>
    <lineage>
        <taxon>unclassified sequences</taxon>
        <taxon>metagenomes</taxon>
        <taxon>ecological metagenomes</taxon>
    </lineage>
</organism>
<reference evidence="3" key="2">
    <citation type="journal article" date="2014" name="ISME J.">
        <title>Microbial stratification in low pH oxic and suboxic macroscopic growths along an acid mine drainage.</title>
        <authorList>
            <person name="Mendez-Garcia C."/>
            <person name="Mesa V."/>
            <person name="Sprenger R.R."/>
            <person name="Richter M."/>
            <person name="Diez M.S."/>
            <person name="Solano J."/>
            <person name="Bargiela R."/>
            <person name="Golyshina O.V."/>
            <person name="Manteca A."/>
            <person name="Ramos J.L."/>
            <person name="Gallego J.R."/>
            <person name="Llorente I."/>
            <person name="Martins Dos Santos V.A."/>
            <person name="Jensen O.N."/>
            <person name="Pelaez A.I."/>
            <person name="Sanchez J."/>
            <person name="Ferrer M."/>
        </authorList>
    </citation>
    <scope>NUCLEOTIDE SEQUENCE</scope>
</reference>
<proteinExistence type="predicted"/>
<dbReference type="SMART" id="SM00470">
    <property type="entry name" value="ParB"/>
    <property type="match status" value="1"/>
</dbReference>
<dbReference type="CDD" id="cd16405">
    <property type="entry name" value="RepB_like_N"/>
    <property type="match status" value="1"/>
</dbReference>
<feature type="region of interest" description="Disordered" evidence="1">
    <location>
        <begin position="15"/>
        <end position="44"/>
    </location>
</feature>
<accession>T1BHF0</accession>
<dbReference type="PANTHER" id="PTHR33375:SF1">
    <property type="entry name" value="CHROMOSOME-PARTITIONING PROTEIN PARB-RELATED"/>
    <property type="match status" value="1"/>
</dbReference>
<gene>
    <name evidence="3" type="ORF">B1B_05717</name>
</gene>
<comment type="caution">
    <text evidence="3">The sequence shown here is derived from an EMBL/GenBank/DDBJ whole genome shotgun (WGS) entry which is preliminary data.</text>
</comment>
<protein>
    <submittedName>
        <fullName evidence="3">ParB-like partition protein</fullName>
    </submittedName>
</protein>
<dbReference type="GO" id="GO:0007059">
    <property type="term" value="P:chromosome segregation"/>
    <property type="evidence" value="ECO:0007669"/>
    <property type="project" value="TreeGrafter"/>
</dbReference>
<dbReference type="InterPro" id="IPR036086">
    <property type="entry name" value="ParB/Sulfiredoxin_sf"/>
</dbReference>
<dbReference type="GO" id="GO:0005694">
    <property type="term" value="C:chromosome"/>
    <property type="evidence" value="ECO:0007669"/>
    <property type="project" value="TreeGrafter"/>
</dbReference>
<feature type="domain" description="ParB-like N-terminal" evidence="2">
    <location>
        <begin position="63"/>
        <end position="157"/>
    </location>
</feature>
<dbReference type="Gene3D" id="1.10.10.2830">
    <property type="match status" value="1"/>
</dbReference>
<sequence>MTDKHERQLKSVLGRALAGVEGRGETGETSSGWAPDGKASPGRAQPIRFLDTMGQGVETQDIFEVETERCVLWPFHNRLYDLLSEMECGDLIESIRTHGQMVPVIGRRRHTEERADIEVVSGARRLWVARYLKLRIRIEIRALTDEEAFVVSEDSNRYSDISPFERAREYQRVLEAVFDGNQARMAARINLSPPQLNRYLALAHLPDPVVRAFPDPRKITLQLAEKIRSALKTPGAEKRIMAAAAEIASGQKSRDTESIARVLLGKRGRKPSGVRPTEIKGVDGQVLCTLETRTRDVLVKIPRDKVGAAHLARLIGEALAKIS</sequence>